<dbReference type="EMBL" id="JBHSSW010000066">
    <property type="protein sequence ID" value="MFC6199658.1"/>
    <property type="molecule type" value="Genomic_DNA"/>
</dbReference>
<sequence>MSNVVVHVAVGDQQAETRFADAMETFTRTQTSGAGVQEITIKDVMSGQSHRKAVSFADREAASQFLLIWRGQSRRP</sequence>
<proteinExistence type="predicted"/>
<protein>
    <recommendedName>
        <fullName evidence="3">ABM domain-containing protein</fullName>
    </recommendedName>
</protein>
<evidence type="ECO:0000313" key="1">
    <source>
        <dbReference type="EMBL" id="MFC6199658.1"/>
    </source>
</evidence>
<comment type="caution">
    <text evidence="1">The sequence shown here is derived from an EMBL/GenBank/DDBJ whole genome shotgun (WGS) entry which is preliminary data.</text>
</comment>
<dbReference type="RefSeq" id="WP_377380915.1">
    <property type="nucleotide sequence ID" value="NZ_JBHSSW010000066.1"/>
</dbReference>
<evidence type="ECO:0000313" key="2">
    <source>
        <dbReference type="Proteomes" id="UP001596303"/>
    </source>
</evidence>
<reference evidence="2" key="1">
    <citation type="journal article" date="2019" name="Int. J. Syst. Evol. Microbiol.">
        <title>The Global Catalogue of Microorganisms (GCM) 10K type strain sequencing project: providing services to taxonomists for standard genome sequencing and annotation.</title>
        <authorList>
            <consortium name="The Broad Institute Genomics Platform"/>
            <consortium name="The Broad Institute Genome Sequencing Center for Infectious Disease"/>
            <person name="Wu L."/>
            <person name="Ma J."/>
        </authorList>
    </citation>
    <scope>NUCLEOTIDE SEQUENCE [LARGE SCALE GENOMIC DNA]</scope>
    <source>
        <strain evidence="2">CGMCC-1.15741</strain>
    </source>
</reference>
<dbReference type="Proteomes" id="UP001596303">
    <property type="component" value="Unassembled WGS sequence"/>
</dbReference>
<keyword evidence="2" id="KW-1185">Reference proteome</keyword>
<name>A0ABW1SEB3_9PROT</name>
<evidence type="ECO:0008006" key="3">
    <source>
        <dbReference type="Google" id="ProtNLM"/>
    </source>
</evidence>
<organism evidence="1 2">
    <name type="scientific">Ponticaulis profundi</name>
    <dbReference type="NCBI Taxonomy" id="2665222"/>
    <lineage>
        <taxon>Bacteria</taxon>
        <taxon>Pseudomonadati</taxon>
        <taxon>Pseudomonadota</taxon>
        <taxon>Alphaproteobacteria</taxon>
        <taxon>Hyphomonadales</taxon>
        <taxon>Hyphomonadaceae</taxon>
        <taxon>Ponticaulis</taxon>
    </lineage>
</organism>
<accession>A0ABW1SEB3</accession>
<gene>
    <name evidence="1" type="ORF">ACFQDM_16375</name>
</gene>